<evidence type="ECO:0000313" key="2">
    <source>
        <dbReference type="EnsemblMetazoa" id="Aqu2.1.07737_001"/>
    </source>
</evidence>
<evidence type="ECO:0000256" key="1">
    <source>
        <dbReference type="SAM" id="MobiDB-lite"/>
    </source>
</evidence>
<reference evidence="2" key="1">
    <citation type="submission" date="2017-05" db="UniProtKB">
        <authorList>
            <consortium name="EnsemblMetazoa"/>
        </authorList>
    </citation>
    <scope>IDENTIFICATION</scope>
</reference>
<dbReference type="AlphaFoldDB" id="A0A1X7T0L9"/>
<feature type="region of interest" description="Disordered" evidence="1">
    <location>
        <begin position="23"/>
        <end position="43"/>
    </location>
</feature>
<name>A0A1X7T0L9_AMPQE</name>
<accession>A0A1X7T0L9</accession>
<protein>
    <submittedName>
        <fullName evidence="2">Uncharacterized protein</fullName>
    </submittedName>
</protein>
<proteinExistence type="predicted"/>
<sequence length="63" mass="6885">MEDEPSSTFNDLITLMSKLGLDYTDSEETNGGTRTDSSGGGGEAIQYWIMEGGQENTKNRYSV</sequence>
<organism evidence="2">
    <name type="scientific">Amphimedon queenslandica</name>
    <name type="common">Sponge</name>
    <dbReference type="NCBI Taxonomy" id="400682"/>
    <lineage>
        <taxon>Eukaryota</taxon>
        <taxon>Metazoa</taxon>
        <taxon>Porifera</taxon>
        <taxon>Demospongiae</taxon>
        <taxon>Heteroscleromorpha</taxon>
        <taxon>Haplosclerida</taxon>
        <taxon>Niphatidae</taxon>
        <taxon>Amphimedon</taxon>
    </lineage>
</organism>
<dbReference type="InParanoid" id="A0A1X7T0L9"/>
<dbReference type="EnsemblMetazoa" id="Aqu2.1.07737_001">
    <property type="protein sequence ID" value="Aqu2.1.07737_001"/>
    <property type="gene ID" value="Aqu2.1.07737"/>
</dbReference>